<sequence length="493" mass="56668">MSIPSESYKTIIKNDFIIETSLLIKELPVAMVNSIRRILLSNIPTVTFNDTWNNRTEDRHINVLKNTSSLHNEFLNHRLSLVPLQMDNDNLKVASKFSNTQKLRLYSFKNPTLVPKFSLKIKNNEVTRNMQNITEFLQVTTNNFEVIDSEDSSITLPSIDTFIKPDPYTGEYILLNVLKPNILNDDEGEELDLIAKPSPGIGLTNSRFTPVGTVSYSFVTDDVKAESVFLEKMKYKNNERETKGLKEYSSNEVEKLKNSYNLLDKHRTYLTNENGEPNQFNLRVESIGFLNSDQLIYDSIYTLQLMLADIINSISFTTLDEILTVSTKDKIIFDNSNDECIITIINENHTIGNLLSEYFKLFYCSDKPIIYDLFKFVSYRMPHPLTENIEMKLILNNDLTTADLIKIYNSLSKKFSPTVKNITTLSNNTNKELLIMIFVKTLALIKYDINNLMNEWSGLSSINTPSYVIEEDQTYFDLHSSLGESFDIVKLLK</sequence>
<dbReference type="Gene3D" id="2.170.120.12">
    <property type="entry name" value="DNA-directed RNA polymerase, insert domain"/>
    <property type="match status" value="1"/>
</dbReference>
<protein>
    <recommendedName>
        <fullName evidence="3">DNA-directed RNA polymerase RpoA/D/Rpb3-type domain-containing protein</fullName>
    </recommendedName>
</protein>
<dbReference type="AlphaFoldDB" id="A0A6C0EHB9"/>
<dbReference type="EMBL" id="MN738863">
    <property type="protein sequence ID" value="QHT28576.1"/>
    <property type="molecule type" value="Genomic_DNA"/>
</dbReference>
<dbReference type="InterPro" id="IPR050518">
    <property type="entry name" value="Rpo3/RPB3_RNA_Pol_subunit"/>
</dbReference>
<dbReference type="GO" id="GO:0046983">
    <property type="term" value="F:protein dimerization activity"/>
    <property type="evidence" value="ECO:0007669"/>
    <property type="project" value="InterPro"/>
</dbReference>
<dbReference type="InterPro" id="IPR036603">
    <property type="entry name" value="RBP11-like"/>
</dbReference>
<keyword evidence="2" id="KW-0804">Transcription</keyword>
<evidence type="ECO:0000313" key="4">
    <source>
        <dbReference type="EMBL" id="QHT28576.1"/>
    </source>
</evidence>
<accession>A0A6C0EHB9</accession>
<evidence type="ECO:0000256" key="1">
    <source>
        <dbReference type="ARBA" id="ARBA00022478"/>
    </source>
</evidence>
<evidence type="ECO:0000259" key="3">
    <source>
        <dbReference type="Pfam" id="PF01193"/>
    </source>
</evidence>
<dbReference type="InterPro" id="IPR011263">
    <property type="entry name" value="DNA-dir_RNA_pol_RpoA/D/Rpb3"/>
</dbReference>
<dbReference type="Pfam" id="PF01193">
    <property type="entry name" value="RNA_pol_L"/>
    <property type="match status" value="1"/>
</dbReference>
<keyword evidence="1" id="KW-0240">DNA-directed RNA polymerase</keyword>
<name>A0A6C0EHB9_9ZZZZ</name>
<feature type="domain" description="DNA-directed RNA polymerase RpoA/D/Rpb3-type" evidence="3">
    <location>
        <begin position="23"/>
        <end position="304"/>
    </location>
</feature>
<dbReference type="GO" id="GO:0005665">
    <property type="term" value="C:RNA polymerase II, core complex"/>
    <property type="evidence" value="ECO:0007669"/>
    <property type="project" value="TreeGrafter"/>
</dbReference>
<evidence type="ECO:0000256" key="2">
    <source>
        <dbReference type="ARBA" id="ARBA00023163"/>
    </source>
</evidence>
<dbReference type="SUPFAM" id="SSF55257">
    <property type="entry name" value="RBP11-like subunits of RNA polymerase"/>
    <property type="match status" value="2"/>
</dbReference>
<dbReference type="InterPro" id="IPR036643">
    <property type="entry name" value="RNApol_insert_sf"/>
</dbReference>
<dbReference type="Gene3D" id="3.30.1360.10">
    <property type="entry name" value="RNA polymerase, RBP11-like subunit"/>
    <property type="match status" value="2"/>
</dbReference>
<organism evidence="4">
    <name type="scientific">viral metagenome</name>
    <dbReference type="NCBI Taxonomy" id="1070528"/>
    <lineage>
        <taxon>unclassified sequences</taxon>
        <taxon>metagenomes</taxon>
        <taxon>organismal metagenomes</taxon>
    </lineage>
</organism>
<dbReference type="PANTHER" id="PTHR11800:SF2">
    <property type="entry name" value="DNA-DIRECTED RNA POLYMERASE II SUBUNIT RPB3"/>
    <property type="match status" value="1"/>
</dbReference>
<proteinExistence type="predicted"/>
<dbReference type="GO" id="GO:0006366">
    <property type="term" value="P:transcription by RNA polymerase II"/>
    <property type="evidence" value="ECO:0007669"/>
    <property type="project" value="TreeGrafter"/>
</dbReference>
<reference evidence="4" key="1">
    <citation type="journal article" date="2020" name="Nature">
        <title>Giant virus diversity and host interactions through global metagenomics.</title>
        <authorList>
            <person name="Schulz F."/>
            <person name="Roux S."/>
            <person name="Paez-Espino D."/>
            <person name="Jungbluth S."/>
            <person name="Walsh D.A."/>
            <person name="Denef V.J."/>
            <person name="McMahon K.D."/>
            <person name="Konstantinidis K.T."/>
            <person name="Eloe-Fadrosh E.A."/>
            <person name="Kyrpides N.C."/>
            <person name="Woyke T."/>
        </authorList>
    </citation>
    <scope>NUCLEOTIDE SEQUENCE</scope>
    <source>
        <strain evidence="4">GVMAG-M-3300001351-8</strain>
    </source>
</reference>
<dbReference type="PANTHER" id="PTHR11800">
    <property type="entry name" value="DNA-DIRECTED RNA POLYMERASE"/>
    <property type="match status" value="1"/>
</dbReference>
<dbReference type="SUPFAM" id="SSF56553">
    <property type="entry name" value="Insert subdomain of RNA polymerase alpha subunit"/>
    <property type="match status" value="1"/>
</dbReference>
<dbReference type="GO" id="GO:0003899">
    <property type="term" value="F:DNA-directed RNA polymerase activity"/>
    <property type="evidence" value="ECO:0007669"/>
    <property type="project" value="InterPro"/>
</dbReference>